<accession>A0A973W8H7</accession>
<keyword evidence="2" id="KW-0472">Membrane</keyword>
<reference evidence="3" key="1">
    <citation type="submission" date="2020-06" db="EMBL/GenBank/DDBJ databases">
        <title>Whole Genome Sequence of Bradyrhizobium sp. Strain 1S1.</title>
        <authorList>
            <person name="Bromfield E.S.P."/>
            <person name="Cloutier S."/>
        </authorList>
    </citation>
    <scope>NUCLEOTIDE SEQUENCE [LARGE SCALE GENOMIC DNA]</scope>
    <source>
        <strain evidence="3">1S1</strain>
    </source>
</reference>
<feature type="region of interest" description="Disordered" evidence="1">
    <location>
        <begin position="30"/>
        <end position="49"/>
    </location>
</feature>
<name>A0A973W8H7_9BRAD</name>
<feature type="transmembrane region" description="Helical" evidence="2">
    <location>
        <begin position="6"/>
        <end position="24"/>
    </location>
</feature>
<dbReference type="AlphaFoldDB" id="A0A973W8H7"/>
<proteinExistence type="predicted"/>
<gene>
    <name evidence="3" type="ORF">HAP48_041365</name>
</gene>
<organism evidence="3">
    <name type="scientific">Bradyrhizobium septentrionale</name>
    <dbReference type="NCBI Taxonomy" id="1404411"/>
    <lineage>
        <taxon>Bacteria</taxon>
        <taxon>Pseudomonadati</taxon>
        <taxon>Pseudomonadota</taxon>
        <taxon>Alphaproteobacteria</taxon>
        <taxon>Hyphomicrobiales</taxon>
        <taxon>Nitrobacteraceae</taxon>
        <taxon>Bradyrhizobium</taxon>
    </lineage>
</organism>
<keyword evidence="2" id="KW-1133">Transmembrane helix</keyword>
<evidence type="ECO:0000313" key="3">
    <source>
        <dbReference type="EMBL" id="NVI49194.1"/>
    </source>
</evidence>
<evidence type="ECO:0000256" key="1">
    <source>
        <dbReference type="SAM" id="MobiDB-lite"/>
    </source>
</evidence>
<dbReference type="EMBL" id="JAAOLE020000001">
    <property type="protein sequence ID" value="NVI49194.1"/>
    <property type="molecule type" value="Genomic_DNA"/>
</dbReference>
<comment type="caution">
    <text evidence="3">The sequence shown here is derived from an EMBL/GenBank/DDBJ whole genome shotgun (WGS) entry which is preliminary data.</text>
</comment>
<dbReference type="RefSeq" id="WP_166202914.1">
    <property type="nucleotide sequence ID" value="NZ_CP088285.1"/>
</dbReference>
<protein>
    <submittedName>
        <fullName evidence="3">Uncharacterized protein</fullName>
    </submittedName>
</protein>
<keyword evidence="2" id="KW-0812">Transmembrane</keyword>
<evidence type="ECO:0000256" key="2">
    <source>
        <dbReference type="SAM" id="Phobius"/>
    </source>
</evidence>
<sequence>MLQNLLASIGVLAIIIVTFARMTFQARRPPQEQLARSKTLQTLRRRRPF</sequence>